<sequence length="308" mass="34215">MRHEAIRDLHTVQDFIRWGVSRFIENELHFGHGTDNALDDALTLVLHALHLPFGLPDSLMAGRLTQAEKASVAEILVQRIEKRLPAAYLTNKALFCGIPFYVDERVLVPRSPISELIEQQFDPWVIADDVTHVLDLCTGSGCIAIACADMFPMAQVDGVDISEDALAVANINITRHKLASRVQAIQSDLFAAVADRKYQIIVSNPPYVDAEDIASMPKEFHQEPTIGLASGVDGLDITRKILLQAADYLTEDGILVVEVGNSEEALQAQLPAVPFAWLEFDRGGHGVFLLTRERLLEHHNEIQKWANR</sequence>
<dbReference type="SUPFAM" id="SSF53335">
    <property type="entry name" value="S-adenosyl-L-methionine-dependent methyltransferases"/>
    <property type="match status" value="1"/>
</dbReference>
<gene>
    <name evidence="5" type="ORF">MNBD_GAMMA18-162</name>
</gene>
<dbReference type="GO" id="GO:0003676">
    <property type="term" value="F:nucleic acid binding"/>
    <property type="evidence" value="ECO:0007669"/>
    <property type="project" value="InterPro"/>
</dbReference>
<keyword evidence="3" id="KW-0949">S-adenosyl-L-methionine</keyword>
<dbReference type="Gene3D" id="3.40.50.150">
    <property type="entry name" value="Vaccinia Virus protein VP39"/>
    <property type="match status" value="1"/>
</dbReference>
<dbReference type="FunFam" id="3.40.50.150:FF:000042">
    <property type="entry name" value="50S ribosomal protein L3 glutamine methyltransferase"/>
    <property type="match status" value="1"/>
</dbReference>
<accession>A0A3B0ZMP5</accession>
<dbReference type="GO" id="GO:0032259">
    <property type="term" value="P:methylation"/>
    <property type="evidence" value="ECO:0007669"/>
    <property type="project" value="UniProtKB-KW"/>
</dbReference>
<dbReference type="HAMAP" id="MF_02125">
    <property type="entry name" value="L3_methyltr_PrmB"/>
    <property type="match status" value="1"/>
</dbReference>
<dbReference type="CDD" id="cd02440">
    <property type="entry name" value="AdoMet_MTases"/>
    <property type="match status" value="1"/>
</dbReference>
<dbReference type="InterPro" id="IPR002052">
    <property type="entry name" value="DNA_methylase_N6_adenine_CS"/>
</dbReference>
<dbReference type="NCBIfam" id="TIGR00536">
    <property type="entry name" value="hemK_fam"/>
    <property type="match status" value="1"/>
</dbReference>
<keyword evidence="5" id="KW-0687">Ribonucleoprotein</keyword>
<evidence type="ECO:0000256" key="3">
    <source>
        <dbReference type="ARBA" id="ARBA00022691"/>
    </source>
</evidence>
<dbReference type="PIRSF" id="PIRSF037167">
    <property type="entry name" value="Mtase_YfcB_prd"/>
    <property type="match status" value="1"/>
</dbReference>
<dbReference type="Gene3D" id="1.10.8.10">
    <property type="entry name" value="DNA helicase RuvA subunit, C-terminal domain"/>
    <property type="match status" value="1"/>
</dbReference>
<evidence type="ECO:0000259" key="4">
    <source>
        <dbReference type="Pfam" id="PF05175"/>
    </source>
</evidence>
<proteinExistence type="inferred from homology"/>
<dbReference type="InterPro" id="IPR004556">
    <property type="entry name" value="HemK-like"/>
</dbReference>
<dbReference type="GO" id="GO:0036009">
    <property type="term" value="F:protein-glutamine N-methyltransferase activity"/>
    <property type="evidence" value="ECO:0007669"/>
    <property type="project" value="InterPro"/>
</dbReference>
<reference evidence="5" key="1">
    <citation type="submission" date="2018-06" db="EMBL/GenBank/DDBJ databases">
        <authorList>
            <person name="Zhirakovskaya E."/>
        </authorList>
    </citation>
    <scope>NUCLEOTIDE SEQUENCE</scope>
</reference>
<dbReference type="InterPro" id="IPR029063">
    <property type="entry name" value="SAM-dependent_MTases_sf"/>
</dbReference>
<feature type="domain" description="Methyltransferase small" evidence="4">
    <location>
        <begin position="131"/>
        <end position="212"/>
    </location>
</feature>
<evidence type="ECO:0000256" key="2">
    <source>
        <dbReference type="ARBA" id="ARBA00022679"/>
    </source>
</evidence>
<dbReference type="PROSITE" id="PS00092">
    <property type="entry name" value="N6_MTASE"/>
    <property type="match status" value="1"/>
</dbReference>
<dbReference type="PANTHER" id="PTHR47806">
    <property type="entry name" value="50S RIBOSOMAL PROTEIN L3 GLUTAMINE METHYLTRANSFERASE"/>
    <property type="match status" value="1"/>
</dbReference>
<dbReference type="InterPro" id="IPR007848">
    <property type="entry name" value="Small_mtfrase_dom"/>
</dbReference>
<dbReference type="Pfam" id="PF05175">
    <property type="entry name" value="MTS"/>
    <property type="match status" value="1"/>
</dbReference>
<dbReference type="EC" id="2.1.1.298" evidence="5"/>
<name>A0A3B0ZMP5_9ZZZZ</name>
<evidence type="ECO:0000256" key="1">
    <source>
        <dbReference type="ARBA" id="ARBA00022603"/>
    </source>
</evidence>
<dbReference type="InterPro" id="IPR017127">
    <property type="entry name" value="Ribosome_uL3_MTase"/>
</dbReference>
<evidence type="ECO:0000313" key="5">
    <source>
        <dbReference type="EMBL" id="VAW88607.1"/>
    </source>
</evidence>
<dbReference type="NCBIfam" id="TIGR03533">
    <property type="entry name" value="L3_gln_methyl"/>
    <property type="match status" value="1"/>
</dbReference>
<keyword evidence="5" id="KW-0689">Ribosomal protein</keyword>
<keyword evidence="2 5" id="KW-0808">Transferase</keyword>
<dbReference type="AlphaFoldDB" id="A0A3B0ZMP5"/>
<organism evidence="5">
    <name type="scientific">hydrothermal vent metagenome</name>
    <dbReference type="NCBI Taxonomy" id="652676"/>
    <lineage>
        <taxon>unclassified sequences</taxon>
        <taxon>metagenomes</taxon>
        <taxon>ecological metagenomes</taxon>
    </lineage>
</organism>
<dbReference type="PANTHER" id="PTHR47806:SF1">
    <property type="entry name" value="RIBOSOMAL PROTEIN UL3 GLUTAMINE METHYLTRANSFERASE"/>
    <property type="match status" value="1"/>
</dbReference>
<dbReference type="GO" id="GO:0005840">
    <property type="term" value="C:ribosome"/>
    <property type="evidence" value="ECO:0007669"/>
    <property type="project" value="UniProtKB-KW"/>
</dbReference>
<keyword evidence="1 5" id="KW-0489">Methyltransferase</keyword>
<dbReference type="EMBL" id="UOFP01000228">
    <property type="protein sequence ID" value="VAW88607.1"/>
    <property type="molecule type" value="Genomic_DNA"/>
</dbReference>
<protein>
    <submittedName>
        <fullName evidence="5">Ribosomal protein L3 N(5)-glutamine methyltransferase</fullName>
        <ecNumber evidence="5">2.1.1.298</ecNumber>
    </submittedName>
</protein>
<dbReference type="GO" id="GO:0005829">
    <property type="term" value="C:cytosol"/>
    <property type="evidence" value="ECO:0007669"/>
    <property type="project" value="TreeGrafter"/>
</dbReference>